<gene>
    <name evidence="1" type="ORF">LX77_03721</name>
</gene>
<protein>
    <submittedName>
        <fullName evidence="1">Uncharacterized protein</fullName>
    </submittedName>
</protein>
<dbReference type="EMBL" id="QLLQ01000026">
    <property type="protein sequence ID" value="RAJ18686.1"/>
    <property type="molecule type" value="Genomic_DNA"/>
</dbReference>
<accession>A0A327RNT7</accession>
<sequence>MCLIMFYSISRSDSINEIGHYPQADLKKGYNPRKNGHFMVKPYEFPDFIPNLELELHPKAIPTNYLDSTAGLMNGFILDKKFKELISSFMLPKHYFYPIKVFQSNLLLDYYWFHFIVDDFWEFIDTEKSSAEVVYMETPTKIAVEKTIPVLSNDQIINDKKKY</sequence>
<name>A0A327RNT7_9FLAO</name>
<dbReference type="AlphaFoldDB" id="A0A327RNT7"/>
<reference evidence="1 2" key="1">
    <citation type="submission" date="2018-06" db="EMBL/GenBank/DDBJ databases">
        <title>Genomic Encyclopedia of Archaeal and Bacterial Type Strains, Phase II (KMG-II): from individual species to whole genera.</title>
        <authorList>
            <person name="Goeker M."/>
        </authorList>
    </citation>
    <scope>NUCLEOTIDE SEQUENCE [LARGE SCALE GENOMIC DNA]</scope>
    <source>
        <strain evidence="1 2">DSM 12408</strain>
    </source>
</reference>
<comment type="caution">
    <text evidence="1">The sequence shown here is derived from an EMBL/GenBank/DDBJ whole genome shotgun (WGS) entry which is preliminary data.</text>
</comment>
<dbReference type="Proteomes" id="UP000248987">
    <property type="component" value="Unassembled WGS sequence"/>
</dbReference>
<proteinExistence type="predicted"/>
<evidence type="ECO:0000313" key="1">
    <source>
        <dbReference type="EMBL" id="RAJ18686.1"/>
    </source>
</evidence>
<keyword evidence="2" id="KW-1185">Reference proteome</keyword>
<evidence type="ECO:0000313" key="2">
    <source>
        <dbReference type="Proteomes" id="UP000248987"/>
    </source>
</evidence>
<organism evidence="1 2">
    <name type="scientific">Gelidibacter algens</name>
    <dbReference type="NCBI Taxonomy" id="49280"/>
    <lineage>
        <taxon>Bacteria</taxon>
        <taxon>Pseudomonadati</taxon>
        <taxon>Bacteroidota</taxon>
        <taxon>Flavobacteriia</taxon>
        <taxon>Flavobacteriales</taxon>
        <taxon>Flavobacteriaceae</taxon>
        <taxon>Gelidibacter</taxon>
    </lineage>
</organism>